<dbReference type="EMBL" id="CALNXJ010000049">
    <property type="protein sequence ID" value="CAH3151729.1"/>
    <property type="molecule type" value="Genomic_DNA"/>
</dbReference>
<dbReference type="AlphaFoldDB" id="A0AAU9XNF9"/>
<evidence type="ECO:0000313" key="2">
    <source>
        <dbReference type="Proteomes" id="UP001159428"/>
    </source>
</evidence>
<keyword evidence="2" id="KW-1185">Reference proteome</keyword>
<evidence type="ECO:0000313" key="1">
    <source>
        <dbReference type="EMBL" id="CAH3151729.1"/>
    </source>
</evidence>
<accession>A0AAU9XNF9</accession>
<dbReference type="Proteomes" id="UP001159428">
    <property type="component" value="Unassembled WGS sequence"/>
</dbReference>
<reference evidence="1 2" key="1">
    <citation type="submission" date="2022-05" db="EMBL/GenBank/DDBJ databases">
        <authorList>
            <consortium name="Genoscope - CEA"/>
            <person name="William W."/>
        </authorList>
    </citation>
    <scope>NUCLEOTIDE SEQUENCE [LARGE SCALE GENOMIC DNA]</scope>
</reference>
<sequence length="166" mass="19367">MQQVIAEEVLNLNNINVVPYVTAKVISEMMGKMPKILKTKSSKQLQLKWKTRKENQIKSMRAELSILTDMAQKGETQKISKKKQRIKSKYKITTNQELQTVTGHLKMKIEAKPQRIRRHVKRSKQFSQNQMFANIEKSSSETLVKNRCQLKNHLRKKQQKHVGVPS</sequence>
<gene>
    <name evidence="1" type="ORF">PMEA_00025372</name>
</gene>
<organism evidence="1 2">
    <name type="scientific">Pocillopora meandrina</name>
    <dbReference type="NCBI Taxonomy" id="46732"/>
    <lineage>
        <taxon>Eukaryota</taxon>
        <taxon>Metazoa</taxon>
        <taxon>Cnidaria</taxon>
        <taxon>Anthozoa</taxon>
        <taxon>Hexacorallia</taxon>
        <taxon>Scleractinia</taxon>
        <taxon>Astrocoeniina</taxon>
        <taxon>Pocilloporidae</taxon>
        <taxon>Pocillopora</taxon>
    </lineage>
</organism>
<proteinExistence type="predicted"/>
<name>A0AAU9XNF9_9CNID</name>
<protein>
    <submittedName>
        <fullName evidence="1">Uncharacterized protein</fullName>
    </submittedName>
</protein>
<comment type="caution">
    <text evidence="1">The sequence shown here is derived from an EMBL/GenBank/DDBJ whole genome shotgun (WGS) entry which is preliminary data.</text>
</comment>